<proteinExistence type="predicted"/>
<protein>
    <submittedName>
        <fullName evidence="1">Uncharacterized protein</fullName>
    </submittedName>
</protein>
<evidence type="ECO:0000313" key="1">
    <source>
        <dbReference type="EMBL" id="KNC28038.1"/>
    </source>
</evidence>
<accession>A0A0L0C6J8</accession>
<name>A0A0L0C6J8_LUCCU</name>
<gene>
    <name evidence="1" type="ORF">FF38_06815</name>
</gene>
<dbReference type="AlphaFoldDB" id="A0A0L0C6J8"/>
<evidence type="ECO:0000313" key="2">
    <source>
        <dbReference type="Proteomes" id="UP000037069"/>
    </source>
</evidence>
<reference evidence="1 2" key="1">
    <citation type="journal article" date="2015" name="Nat. Commun.">
        <title>Lucilia cuprina genome unlocks parasitic fly biology to underpin future interventions.</title>
        <authorList>
            <person name="Anstead C.A."/>
            <person name="Korhonen P.K."/>
            <person name="Young N.D."/>
            <person name="Hall R.S."/>
            <person name="Jex A.R."/>
            <person name="Murali S.C."/>
            <person name="Hughes D.S."/>
            <person name="Lee S.F."/>
            <person name="Perry T."/>
            <person name="Stroehlein A.J."/>
            <person name="Ansell B.R."/>
            <person name="Breugelmans B."/>
            <person name="Hofmann A."/>
            <person name="Qu J."/>
            <person name="Dugan S."/>
            <person name="Lee S.L."/>
            <person name="Chao H."/>
            <person name="Dinh H."/>
            <person name="Han Y."/>
            <person name="Doddapaneni H.V."/>
            <person name="Worley K.C."/>
            <person name="Muzny D.M."/>
            <person name="Ioannidis P."/>
            <person name="Waterhouse R.M."/>
            <person name="Zdobnov E.M."/>
            <person name="James P.J."/>
            <person name="Bagnall N.H."/>
            <person name="Kotze A.C."/>
            <person name="Gibbs R.A."/>
            <person name="Richards S."/>
            <person name="Batterham P."/>
            <person name="Gasser R.B."/>
        </authorList>
    </citation>
    <scope>NUCLEOTIDE SEQUENCE [LARGE SCALE GENOMIC DNA]</scope>
    <source>
        <strain evidence="1 2">LS</strain>
        <tissue evidence="1">Full body</tissue>
    </source>
</reference>
<dbReference type="Proteomes" id="UP000037069">
    <property type="component" value="Unassembled WGS sequence"/>
</dbReference>
<comment type="caution">
    <text evidence="1">The sequence shown here is derived from an EMBL/GenBank/DDBJ whole genome shotgun (WGS) entry which is preliminary data.</text>
</comment>
<dbReference type="EMBL" id="JRES01000827">
    <property type="protein sequence ID" value="KNC28038.1"/>
    <property type="molecule type" value="Genomic_DNA"/>
</dbReference>
<sequence length="156" mass="17931">MFVSFLNSTRSSYSVTIVYDESYIPTIKACPVESNSLYRSCKNLLEKCGSYKEVFLEFTVKTLFSANTWCASLPLKVCLKLQVKNIGPQLRTAPYRRKEVTFPKTPQNKNEAVLSFKLSSLLLLESIEFSTARRTDIDLHSRYEKFLNISEFSIND</sequence>
<keyword evidence="2" id="KW-1185">Reference proteome</keyword>
<organism evidence="1 2">
    <name type="scientific">Lucilia cuprina</name>
    <name type="common">Green bottle fly</name>
    <name type="synonym">Australian sheep blowfly</name>
    <dbReference type="NCBI Taxonomy" id="7375"/>
    <lineage>
        <taxon>Eukaryota</taxon>
        <taxon>Metazoa</taxon>
        <taxon>Ecdysozoa</taxon>
        <taxon>Arthropoda</taxon>
        <taxon>Hexapoda</taxon>
        <taxon>Insecta</taxon>
        <taxon>Pterygota</taxon>
        <taxon>Neoptera</taxon>
        <taxon>Endopterygota</taxon>
        <taxon>Diptera</taxon>
        <taxon>Brachycera</taxon>
        <taxon>Muscomorpha</taxon>
        <taxon>Oestroidea</taxon>
        <taxon>Calliphoridae</taxon>
        <taxon>Luciliinae</taxon>
        <taxon>Lucilia</taxon>
    </lineage>
</organism>